<dbReference type="Gene3D" id="3.30.710.10">
    <property type="entry name" value="Potassium Channel Kv1.1, Chain A"/>
    <property type="match status" value="1"/>
</dbReference>
<evidence type="ECO:0000313" key="7">
    <source>
        <dbReference type="Proteomes" id="UP000184330"/>
    </source>
</evidence>
<accession>A0A1L7XC04</accession>
<keyword evidence="6" id="KW-0418">Kinase</keyword>
<evidence type="ECO:0000256" key="2">
    <source>
        <dbReference type="PROSITE-ProRule" id="PRU00035"/>
    </source>
</evidence>
<dbReference type="InterPro" id="IPR011333">
    <property type="entry name" value="SKP1/BTB/POZ_sf"/>
</dbReference>
<dbReference type="PROSITE" id="PS50097">
    <property type="entry name" value="BTB"/>
    <property type="match status" value="1"/>
</dbReference>
<dbReference type="SUPFAM" id="SSF54695">
    <property type="entry name" value="POZ domain"/>
    <property type="match status" value="1"/>
</dbReference>
<evidence type="ECO:0000256" key="3">
    <source>
        <dbReference type="SAM" id="MobiDB-lite"/>
    </source>
</evidence>
<dbReference type="OrthoDB" id="21449at2759"/>
<name>A0A1L7XC04_9HELO</name>
<dbReference type="SMART" id="SM00297">
    <property type="entry name" value="BROMO"/>
    <property type="match status" value="1"/>
</dbReference>
<dbReference type="Pfam" id="PF00439">
    <property type="entry name" value="Bromodomain"/>
    <property type="match status" value="1"/>
</dbReference>
<dbReference type="CDD" id="cd18186">
    <property type="entry name" value="BTB_POZ_ZBTB_KLHL-like"/>
    <property type="match status" value="1"/>
</dbReference>
<dbReference type="PRINTS" id="PR00503">
    <property type="entry name" value="BROMODOMAIN"/>
</dbReference>
<dbReference type="STRING" id="576137.A0A1L7XC04"/>
<evidence type="ECO:0000256" key="1">
    <source>
        <dbReference type="ARBA" id="ARBA00023117"/>
    </source>
</evidence>
<evidence type="ECO:0000313" key="6">
    <source>
        <dbReference type="EMBL" id="CZR62553.1"/>
    </source>
</evidence>
<dbReference type="PANTHER" id="PTHR22880:SF225">
    <property type="entry name" value="BROMODOMAIN-CONTAINING PROTEIN BET-1-RELATED"/>
    <property type="match status" value="1"/>
</dbReference>
<reference evidence="6 7" key="1">
    <citation type="submission" date="2016-03" db="EMBL/GenBank/DDBJ databases">
        <authorList>
            <person name="Ploux O."/>
        </authorList>
    </citation>
    <scope>NUCLEOTIDE SEQUENCE [LARGE SCALE GENOMIC DNA]</scope>
    <source>
        <strain evidence="6 7">UAMH 11012</strain>
    </source>
</reference>
<dbReference type="GO" id="GO:0000785">
    <property type="term" value="C:chromatin"/>
    <property type="evidence" value="ECO:0007669"/>
    <property type="project" value="TreeGrafter"/>
</dbReference>
<keyword evidence="1 2" id="KW-0103">Bromodomain</keyword>
<dbReference type="PANTHER" id="PTHR22880">
    <property type="entry name" value="FALZ-RELATED BROMODOMAIN-CONTAINING PROTEINS"/>
    <property type="match status" value="1"/>
</dbReference>
<feature type="domain" description="BTB" evidence="5">
    <location>
        <begin position="29"/>
        <end position="97"/>
    </location>
</feature>
<dbReference type="InterPro" id="IPR036427">
    <property type="entry name" value="Bromodomain-like_sf"/>
</dbReference>
<dbReference type="GO" id="GO:0016301">
    <property type="term" value="F:kinase activity"/>
    <property type="evidence" value="ECO:0007669"/>
    <property type="project" value="UniProtKB-KW"/>
</dbReference>
<proteinExistence type="predicted"/>
<sequence>MSYQGVDLTADAGEASAPVSWHNPHPIFVIIFVGPNEIPFGIQKDVLCAQSPYYRDHFAQDGMADTVEMVVRLPEYDVETFGCFQNFIYTGQVYDKAAGRVIPEYPTLMNIWKLATHLKMAPLRVAVLDAMAERRHLTSCIPGTPLLIEAWKQTEEGSGLRIMLTRWAAEHMRASPESRNDFARSLPQEILSELVIVMSDLPAVPAFGDPIPQVHFAPAQPVHGPEPPRPTNKRSRKSDTGPLPGPDDAFEVKPAKKQARKSEPSRRTTINSRAAQEVIPLTPEKDLDYCRGMIHRMVSGPGYWTRLVSNFKHPVDPVVNNMPNYFAVVKKPMCLLDIKAKMDRNDYKTAQEFEADVRQIFQNCYEYWTQDDLIFKECERFEKYFNDQWAERHKYNPKIKTEVID</sequence>
<dbReference type="Gene3D" id="1.20.920.10">
    <property type="entry name" value="Bromodomain-like"/>
    <property type="match status" value="1"/>
</dbReference>
<feature type="compositionally biased region" description="Basic and acidic residues" evidence="3">
    <location>
        <begin position="250"/>
        <end position="266"/>
    </location>
</feature>
<organism evidence="6 7">
    <name type="scientific">Phialocephala subalpina</name>
    <dbReference type="NCBI Taxonomy" id="576137"/>
    <lineage>
        <taxon>Eukaryota</taxon>
        <taxon>Fungi</taxon>
        <taxon>Dikarya</taxon>
        <taxon>Ascomycota</taxon>
        <taxon>Pezizomycotina</taxon>
        <taxon>Leotiomycetes</taxon>
        <taxon>Helotiales</taxon>
        <taxon>Mollisiaceae</taxon>
        <taxon>Phialocephala</taxon>
        <taxon>Phialocephala fortinii species complex</taxon>
    </lineage>
</organism>
<feature type="domain" description="Bromo" evidence="4">
    <location>
        <begin position="311"/>
        <end position="375"/>
    </location>
</feature>
<keyword evidence="7" id="KW-1185">Reference proteome</keyword>
<evidence type="ECO:0000259" key="5">
    <source>
        <dbReference type="PROSITE" id="PS50097"/>
    </source>
</evidence>
<keyword evidence="6" id="KW-0808">Transferase</keyword>
<dbReference type="SUPFAM" id="SSF47370">
    <property type="entry name" value="Bromodomain"/>
    <property type="match status" value="1"/>
</dbReference>
<dbReference type="InterPro" id="IPR000210">
    <property type="entry name" value="BTB/POZ_dom"/>
</dbReference>
<dbReference type="GO" id="GO:0006355">
    <property type="term" value="P:regulation of DNA-templated transcription"/>
    <property type="evidence" value="ECO:0007669"/>
    <property type="project" value="TreeGrafter"/>
</dbReference>
<dbReference type="Proteomes" id="UP000184330">
    <property type="component" value="Unassembled WGS sequence"/>
</dbReference>
<evidence type="ECO:0000259" key="4">
    <source>
        <dbReference type="PROSITE" id="PS50014"/>
    </source>
</evidence>
<protein>
    <submittedName>
        <fullName evidence="6">Related to RING3 kinase</fullName>
    </submittedName>
</protein>
<dbReference type="InterPro" id="IPR050935">
    <property type="entry name" value="Bromo_chromatin_reader"/>
</dbReference>
<dbReference type="InterPro" id="IPR001487">
    <property type="entry name" value="Bromodomain"/>
</dbReference>
<dbReference type="GO" id="GO:0005634">
    <property type="term" value="C:nucleus"/>
    <property type="evidence" value="ECO:0007669"/>
    <property type="project" value="TreeGrafter"/>
</dbReference>
<dbReference type="PROSITE" id="PS50014">
    <property type="entry name" value="BROMODOMAIN_2"/>
    <property type="match status" value="1"/>
</dbReference>
<dbReference type="AlphaFoldDB" id="A0A1L7XC04"/>
<feature type="region of interest" description="Disordered" evidence="3">
    <location>
        <begin position="215"/>
        <end position="276"/>
    </location>
</feature>
<dbReference type="EMBL" id="FJOG01000021">
    <property type="protein sequence ID" value="CZR62553.1"/>
    <property type="molecule type" value="Genomic_DNA"/>
</dbReference>
<dbReference type="Pfam" id="PF00651">
    <property type="entry name" value="BTB"/>
    <property type="match status" value="1"/>
</dbReference>
<gene>
    <name evidence="6" type="ORF">PAC_12450</name>
</gene>
<dbReference type="GO" id="GO:0006338">
    <property type="term" value="P:chromatin remodeling"/>
    <property type="evidence" value="ECO:0007669"/>
    <property type="project" value="TreeGrafter"/>
</dbReference>